<dbReference type="Gramene" id="Pp3c11_24013V3.1">
    <property type="protein sequence ID" value="Pp3c11_24013V3.1"/>
    <property type="gene ID" value="Pp3c11_24013"/>
</dbReference>
<sequence length="65" mass="7266">MPSFCGVFSAFAVSVCSYTRYSNFLMYDRLIQGSLGEAYFDSEVLGKVNGATFCSLLRRFVQPDC</sequence>
<organism evidence="1">
    <name type="scientific">Physcomitrium patens</name>
    <name type="common">Spreading-leaved earth moss</name>
    <name type="synonym">Physcomitrella patens</name>
    <dbReference type="NCBI Taxonomy" id="3218"/>
    <lineage>
        <taxon>Eukaryota</taxon>
        <taxon>Viridiplantae</taxon>
        <taxon>Streptophyta</taxon>
        <taxon>Embryophyta</taxon>
        <taxon>Bryophyta</taxon>
        <taxon>Bryophytina</taxon>
        <taxon>Bryopsida</taxon>
        <taxon>Funariidae</taxon>
        <taxon>Funariales</taxon>
        <taxon>Funariaceae</taxon>
        <taxon>Physcomitrium</taxon>
    </lineage>
</organism>
<dbReference type="AlphaFoldDB" id="A0A2K1JW35"/>
<proteinExistence type="predicted"/>
<keyword evidence="3" id="KW-1185">Reference proteome</keyword>
<dbReference type="Proteomes" id="UP000006727">
    <property type="component" value="Chromosome 11"/>
</dbReference>
<evidence type="ECO:0000313" key="1">
    <source>
        <dbReference type="EMBL" id="PNR45731.1"/>
    </source>
</evidence>
<evidence type="ECO:0000313" key="3">
    <source>
        <dbReference type="Proteomes" id="UP000006727"/>
    </source>
</evidence>
<reference evidence="1 3" key="1">
    <citation type="journal article" date="2008" name="Science">
        <title>The Physcomitrella genome reveals evolutionary insights into the conquest of land by plants.</title>
        <authorList>
            <person name="Rensing S."/>
            <person name="Lang D."/>
            <person name="Zimmer A."/>
            <person name="Terry A."/>
            <person name="Salamov A."/>
            <person name="Shapiro H."/>
            <person name="Nishiyama T."/>
            <person name="Perroud P.-F."/>
            <person name="Lindquist E."/>
            <person name="Kamisugi Y."/>
            <person name="Tanahashi T."/>
            <person name="Sakakibara K."/>
            <person name="Fujita T."/>
            <person name="Oishi K."/>
            <person name="Shin-I T."/>
            <person name="Kuroki Y."/>
            <person name="Toyoda A."/>
            <person name="Suzuki Y."/>
            <person name="Hashimoto A."/>
            <person name="Yamaguchi K."/>
            <person name="Sugano A."/>
            <person name="Kohara Y."/>
            <person name="Fujiyama A."/>
            <person name="Anterola A."/>
            <person name="Aoki S."/>
            <person name="Ashton N."/>
            <person name="Barbazuk W.B."/>
            <person name="Barker E."/>
            <person name="Bennetzen J."/>
            <person name="Bezanilla M."/>
            <person name="Blankenship R."/>
            <person name="Cho S.H."/>
            <person name="Dutcher S."/>
            <person name="Estelle M."/>
            <person name="Fawcett J.A."/>
            <person name="Gundlach H."/>
            <person name="Hanada K."/>
            <person name="Heyl A."/>
            <person name="Hicks K.A."/>
            <person name="Hugh J."/>
            <person name="Lohr M."/>
            <person name="Mayer K."/>
            <person name="Melkozernov A."/>
            <person name="Murata T."/>
            <person name="Nelson D."/>
            <person name="Pils B."/>
            <person name="Prigge M."/>
            <person name="Reiss B."/>
            <person name="Renner T."/>
            <person name="Rombauts S."/>
            <person name="Rushton P."/>
            <person name="Sanderfoot A."/>
            <person name="Schween G."/>
            <person name="Shiu S.-H."/>
            <person name="Stueber K."/>
            <person name="Theodoulou F.L."/>
            <person name="Tu H."/>
            <person name="Van de Peer Y."/>
            <person name="Verrier P.J."/>
            <person name="Waters E."/>
            <person name="Wood A."/>
            <person name="Yang L."/>
            <person name="Cove D."/>
            <person name="Cuming A."/>
            <person name="Hasebe M."/>
            <person name="Lucas S."/>
            <person name="Mishler D.B."/>
            <person name="Reski R."/>
            <person name="Grigoriev I."/>
            <person name="Quatrano R.S."/>
            <person name="Boore J.L."/>
        </authorList>
    </citation>
    <scope>NUCLEOTIDE SEQUENCE [LARGE SCALE GENOMIC DNA]</scope>
    <source>
        <strain evidence="2 3">cv. Gransden 2004</strain>
    </source>
</reference>
<name>A0A2K1JW35_PHYPA</name>
<dbReference type="EMBL" id="ABEU02000011">
    <property type="protein sequence ID" value="PNR45731.1"/>
    <property type="molecule type" value="Genomic_DNA"/>
</dbReference>
<dbReference type="InParanoid" id="A0A2K1JW35"/>
<dbReference type="EnsemblPlants" id="Pp3c11_24013V3.1">
    <property type="protein sequence ID" value="Pp3c11_24013V3.1"/>
    <property type="gene ID" value="Pp3c11_24013"/>
</dbReference>
<accession>A0A2K1JW35</accession>
<reference evidence="2" key="3">
    <citation type="submission" date="2020-12" db="UniProtKB">
        <authorList>
            <consortium name="EnsemblPlants"/>
        </authorList>
    </citation>
    <scope>IDENTIFICATION</scope>
</reference>
<gene>
    <name evidence="1" type="ORF">PHYPA_015502</name>
</gene>
<reference evidence="1 3" key="2">
    <citation type="journal article" date="2018" name="Plant J.">
        <title>The Physcomitrella patens chromosome-scale assembly reveals moss genome structure and evolution.</title>
        <authorList>
            <person name="Lang D."/>
            <person name="Ullrich K.K."/>
            <person name="Murat F."/>
            <person name="Fuchs J."/>
            <person name="Jenkins J."/>
            <person name="Haas F.B."/>
            <person name="Piednoel M."/>
            <person name="Gundlach H."/>
            <person name="Van Bel M."/>
            <person name="Meyberg R."/>
            <person name="Vives C."/>
            <person name="Morata J."/>
            <person name="Symeonidi A."/>
            <person name="Hiss M."/>
            <person name="Muchero W."/>
            <person name="Kamisugi Y."/>
            <person name="Saleh O."/>
            <person name="Blanc G."/>
            <person name="Decker E.L."/>
            <person name="van Gessel N."/>
            <person name="Grimwood J."/>
            <person name="Hayes R.D."/>
            <person name="Graham S.W."/>
            <person name="Gunter L.E."/>
            <person name="McDaniel S.F."/>
            <person name="Hoernstein S.N.W."/>
            <person name="Larsson A."/>
            <person name="Li F.W."/>
            <person name="Perroud P.F."/>
            <person name="Phillips J."/>
            <person name="Ranjan P."/>
            <person name="Rokshar D.S."/>
            <person name="Rothfels C.J."/>
            <person name="Schneider L."/>
            <person name="Shu S."/>
            <person name="Stevenson D.W."/>
            <person name="Thummler F."/>
            <person name="Tillich M."/>
            <person name="Villarreal Aguilar J.C."/>
            <person name="Widiez T."/>
            <person name="Wong G.K."/>
            <person name="Wymore A."/>
            <person name="Zhang Y."/>
            <person name="Zimmer A.D."/>
            <person name="Quatrano R.S."/>
            <person name="Mayer K.F.X."/>
            <person name="Goodstein D."/>
            <person name="Casacuberta J.M."/>
            <person name="Vandepoele K."/>
            <person name="Reski R."/>
            <person name="Cuming A.C."/>
            <person name="Tuskan G.A."/>
            <person name="Maumus F."/>
            <person name="Salse J."/>
            <person name="Schmutz J."/>
            <person name="Rensing S.A."/>
        </authorList>
    </citation>
    <scope>NUCLEOTIDE SEQUENCE [LARGE SCALE GENOMIC DNA]</scope>
    <source>
        <strain evidence="2 3">cv. Gransden 2004</strain>
    </source>
</reference>
<protein>
    <submittedName>
        <fullName evidence="1 2">Uncharacterized protein</fullName>
    </submittedName>
</protein>
<evidence type="ECO:0000313" key="2">
    <source>
        <dbReference type="EnsemblPlants" id="Pp3c11_24013V3.1"/>
    </source>
</evidence>